<feature type="transmembrane region" description="Helical" evidence="1">
    <location>
        <begin position="5"/>
        <end position="21"/>
    </location>
</feature>
<keyword evidence="1" id="KW-1133">Transmembrane helix</keyword>
<accession>A0ABV7RRL3</accession>
<evidence type="ECO:0000313" key="2">
    <source>
        <dbReference type="EMBL" id="MFC3552261.1"/>
    </source>
</evidence>
<feature type="transmembrane region" description="Helical" evidence="1">
    <location>
        <begin position="27"/>
        <end position="50"/>
    </location>
</feature>
<comment type="caution">
    <text evidence="2">The sequence shown here is derived from an EMBL/GenBank/DDBJ whole genome shotgun (WGS) entry which is preliminary data.</text>
</comment>
<dbReference type="EMBL" id="JBHRXK010000009">
    <property type="protein sequence ID" value="MFC3552261.1"/>
    <property type="molecule type" value="Genomic_DNA"/>
</dbReference>
<dbReference type="RefSeq" id="WP_386760024.1">
    <property type="nucleotide sequence ID" value="NZ_JBHRXK010000009.1"/>
</dbReference>
<proteinExistence type="predicted"/>
<dbReference type="Proteomes" id="UP001595740">
    <property type="component" value="Unassembled WGS sequence"/>
</dbReference>
<protein>
    <submittedName>
        <fullName evidence="2">Uncharacterized protein</fullName>
    </submittedName>
</protein>
<sequence>MNLTYIAIWIFLPLIAAFVAYKKQRSWVGALLLTFIAPPLGLLATFLTSPHPDTGAKSSTRARYLFGLFPLWLALTLMLIGGATTKSAEYWNTTPWLLLAAIPACIVTLVLVELFTLLKKRA</sequence>
<organism evidence="2 3">
    <name type="scientific">Lysobacter cavernae</name>
    <dbReference type="NCBI Taxonomy" id="1685901"/>
    <lineage>
        <taxon>Bacteria</taxon>
        <taxon>Pseudomonadati</taxon>
        <taxon>Pseudomonadota</taxon>
        <taxon>Gammaproteobacteria</taxon>
        <taxon>Lysobacterales</taxon>
        <taxon>Lysobacteraceae</taxon>
        <taxon>Lysobacter</taxon>
    </lineage>
</organism>
<feature type="transmembrane region" description="Helical" evidence="1">
    <location>
        <begin position="96"/>
        <end position="118"/>
    </location>
</feature>
<reference evidence="3" key="1">
    <citation type="journal article" date="2019" name="Int. J. Syst. Evol. Microbiol.">
        <title>The Global Catalogue of Microorganisms (GCM) 10K type strain sequencing project: providing services to taxonomists for standard genome sequencing and annotation.</title>
        <authorList>
            <consortium name="The Broad Institute Genomics Platform"/>
            <consortium name="The Broad Institute Genome Sequencing Center for Infectious Disease"/>
            <person name="Wu L."/>
            <person name="Ma J."/>
        </authorList>
    </citation>
    <scope>NUCLEOTIDE SEQUENCE [LARGE SCALE GENOMIC DNA]</scope>
    <source>
        <strain evidence="3">KCTC 42875</strain>
    </source>
</reference>
<evidence type="ECO:0000256" key="1">
    <source>
        <dbReference type="SAM" id="Phobius"/>
    </source>
</evidence>
<name>A0ABV7RRL3_9GAMM</name>
<keyword evidence="3" id="KW-1185">Reference proteome</keyword>
<gene>
    <name evidence="2" type="ORF">ACFOLC_14750</name>
</gene>
<keyword evidence="1" id="KW-0472">Membrane</keyword>
<keyword evidence="1" id="KW-0812">Transmembrane</keyword>
<feature type="transmembrane region" description="Helical" evidence="1">
    <location>
        <begin position="62"/>
        <end position="84"/>
    </location>
</feature>
<evidence type="ECO:0000313" key="3">
    <source>
        <dbReference type="Proteomes" id="UP001595740"/>
    </source>
</evidence>